<evidence type="ECO:0000313" key="4">
    <source>
        <dbReference type="EMBL" id="SCZ35540.1"/>
    </source>
</evidence>
<dbReference type="Pfam" id="PF01408">
    <property type="entry name" value="GFO_IDH_MocA"/>
    <property type="match status" value="1"/>
</dbReference>
<dbReference type="Proteomes" id="UP000183046">
    <property type="component" value="Unassembled WGS sequence"/>
</dbReference>
<sequence>MLSVAIVGCEQIHAQDYLETSLADPRVRVVAVASERDPARARRLAAPQDLPVVDDFTRLPEVDLAFVTTAIEDHEAAVSALLPRARHLFVEKPLAVSAARATALAEQLAGHSCFSGFYLRTDPALQLLRQRARDGAIGDLSHLSLTAGHPGLLEGWLSDWPAHLDERRMGYGAFGDLAVHLLDFSAWLCGEALTVTHSRLDRDPRWPLDHGGEALLQAGALPIHLRASATLRGPRLAIRLDGSEGTLELSAGRLVLHDAKGHRQVLVEGVDPGVPQGAQAVFDQLLGQPRPELASLAEALAANRLLDDLYGRVEGGFERSGAT</sequence>
<dbReference type="STRING" id="237610.BJP27_09970"/>
<dbReference type="InterPro" id="IPR055170">
    <property type="entry name" value="GFO_IDH_MocA-like_dom"/>
</dbReference>
<dbReference type="Pfam" id="PF22725">
    <property type="entry name" value="GFO_IDH_MocA_C3"/>
    <property type="match status" value="1"/>
</dbReference>
<dbReference type="InterPro" id="IPR000683">
    <property type="entry name" value="Gfo/Idh/MocA-like_OxRdtase_N"/>
</dbReference>
<dbReference type="SUPFAM" id="SSF51735">
    <property type="entry name" value="NAD(P)-binding Rossmann-fold domains"/>
    <property type="match status" value="1"/>
</dbReference>
<feature type="domain" description="Gfo/Idh/MocA-like oxidoreductase N-terminal" evidence="2">
    <location>
        <begin position="3"/>
        <end position="113"/>
    </location>
</feature>
<proteinExistence type="predicted"/>
<dbReference type="RefSeq" id="WP_074583996.1">
    <property type="nucleotide sequence ID" value="NZ_FMWB01000005.1"/>
</dbReference>
<gene>
    <name evidence="4" type="ORF">SAMN05216279_105262</name>
</gene>
<dbReference type="SUPFAM" id="SSF55347">
    <property type="entry name" value="Glyceraldehyde-3-phosphate dehydrogenase-like, C-terminal domain"/>
    <property type="match status" value="1"/>
</dbReference>
<evidence type="ECO:0000256" key="1">
    <source>
        <dbReference type="ARBA" id="ARBA00023002"/>
    </source>
</evidence>
<dbReference type="GO" id="GO:0000166">
    <property type="term" value="F:nucleotide binding"/>
    <property type="evidence" value="ECO:0007669"/>
    <property type="project" value="InterPro"/>
</dbReference>
<dbReference type="PANTHER" id="PTHR43818:SF11">
    <property type="entry name" value="BCDNA.GH03377"/>
    <property type="match status" value="1"/>
</dbReference>
<dbReference type="eggNOG" id="COG0673">
    <property type="taxonomic scope" value="Bacteria"/>
</dbReference>
<dbReference type="Gene3D" id="3.40.50.720">
    <property type="entry name" value="NAD(P)-binding Rossmann-like Domain"/>
    <property type="match status" value="1"/>
</dbReference>
<protein>
    <submittedName>
        <fullName evidence="4">Predicted dehydrogenase</fullName>
    </submittedName>
</protein>
<name>A0A1G5NG35_9PSED</name>
<dbReference type="OrthoDB" id="9801953at2"/>
<reference evidence="5" key="1">
    <citation type="submission" date="2016-10" db="EMBL/GenBank/DDBJ databases">
        <authorList>
            <person name="de Groot N.N."/>
        </authorList>
    </citation>
    <scope>NUCLEOTIDE SEQUENCE [LARGE SCALE GENOMIC DNA]</scope>
    <source>
        <strain evidence="5">DSM 15758</strain>
    </source>
</reference>
<comment type="caution">
    <text evidence="4">The sequence shown here is derived from an EMBL/GenBank/DDBJ whole genome shotgun (WGS) entry which is preliminary data.</text>
</comment>
<evidence type="ECO:0000259" key="3">
    <source>
        <dbReference type="Pfam" id="PF22725"/>
    </source>
</evidence>
<evidence type="ECO:0000313" key="5">
    <source>
        <dbReference type="Proteomes" id="UP000183046"/>
    </source>
</evidence>
<dbReference type="InterPro" id="IPR036291">
    <property type="entry name" value="NAD(P)-bd_dom_sf"/>
</dbReference>
<accession>A0A1G5NG35</accession>
<dbReference type="EMBL" id="FMWB01000005">
    <property type="protein sequence ID" value="SCZ35540.1"/>
    <property type="molecule type" value="Genomic_DNA"/>
</dbReference>
<keyword evidence="1" id="KW-0560">Oxidoreductase</keyword>
<dbReference type="GO" id="GO:0016491">
    <property type="term" value="F:oxidoreductase activity"/>
    <property type="evidence" value="ECO:0007669"/>
    <property type="project" value="UniProtKB-KW"/>
</dbReference>
<feature type="domain" description="GFO/IDH/MocA-like oxidoreductase" evidence="3">
    <location>
        <begin position="126"/>
        <end position="248"/>
    </location>
</feature>
<evidence type="ECO:0000259" key="2">
    <source>
        <dbReference type="Pfam" id="PF01408"/>
    </source>
</evidence>
<dbReference type="InterPro" id="IPR050463">
    <property type="entry name" value="Gfo/Idh/MocA_oxidrdct_glycsds"/>
</dbReference>
<dbReference type="Gene3D" id="3.30.360.10">
    <property type="entry name" value="Dihydrodipicolinate Reductase, domain 2"/>
    <property type="match status" value="1"/>
</dbReference>
<dbReference type="PANTHER" id="PTHR43818">
    <property type="entry name" value="BCDNA.GH03377"/>
    <property type="match status" value="1"/>
</dbReference>
<dbReference type="AlphaFoldDB" id="A0A1G5NG35"/>
<organism evidence="4 5">
    <name type="scientific">Pseudomonas oryzihabitans</name>
    <dbReference type="NCBI Taxonomy" id="47885"/>
    <lineage>
        <taxon>Bacteria</taxon>
        <taxon>Pseudomonadati</taxon>
        <taxon>Pseudomonadota</taxon>
        <taxon>Gammaproteobacteria</taxon>
        <taxon>Pseudomonadales</taxon>
        <taxon>Pseudomonadaceae</taxon>
        <taxon>Pseudomonas</taxon>
    </lineage>
</organism>